<keyword evidence="3" id="KW-1185">Reference proteome</keyword>
<feature type="region of interest" description="Disordered" evidence="1">
    <location>
        <begin position="131"/>
        <end position="154"/>
    </location>
</feature>
<feature type="compositionally biased region" description="Polar residues" evidence="1">
    <location>
        <begin position="145"/>
        <end position="154"/>
    </location>
</feature>
<proteinExistence type="predicted"/>
<dbReference type="EMBL" id="CYGY02000124">
    <property type="protein sequence ID" value="SIT51559.1"/>
    <property type="molecule type" value="Genomic_DNA"/>
</dbReference>
<evidence type="ECO:0000256" key="1">
    <source>
        <dbReference type="SAM" id="MobiDB-lite"/>
    </source>
</evidence>
<comment type="caution">
    <text evidence="2">The sequence shown here is derived from an EMBL/GenBank/DDBJ whole genome shotgun (WGS) entry which is preliminary data.</text>
</comment>
<sequence>MQIAGVSKNGILAAAPACPCGARRRRWSKETEGLKRLADPAQKELLPPAFEVHVGAAKAGISWLRAFRLAPDDEEHCHGMAGGPVSAPTAPCVASCCRSGVTRPRRSASSSACFVHAPCRARSSPINYEAIRPRRSRSPSWPASNTCSSRLLHA</sequence>
<dbReference type="Proteomes" id="UP000195569">
    <property type="component" value="Unassembled WGS sequence"/>
</dbReference>
<protein>
    <submittedName>
        <fullName evidence="2">Uncharacterized protein</fullName>
    </submittedName>
</protein>
<evidence type="ECO:0000313" key="2">
    <source>
        <dbReference type="EMBL" id="SIT51559.1"/>
    </source>
</evidence>
<accession>A0A1N7SW25</accession>
<reference evidence="2" key="1">
    <citation type="submission" date="2016-12" db="EMBL/GenBank/DDBJ databases">
        <authorList>
            <person name="Moulin L."/>
        </authorList>
    </citation>
    <scope>NUCLEOTIDE SEQUENCE [LARGE SCALE GENOMIC DNA]</scope>
    <source>
        <strain evidence="2">STM 7183</strain>
    </source>
</reference>
<dbReference type="AlphaFoldDB" id="A0A1N7SW25"/>
<organism evidence="2 3">
    <name type="scientific">Paraburkholderia piptadeniae</name>
    <dbReference type="NCBI Taxonomy" id="1701573"/>
    <lineage>
        <taxon>Bacteria</taxon>
        <taxon>Pseudomonadati</taxon>
        <taxon>Pseudomonadota</taxon>
        <taxon>Betaproteobacteria</taxon>
        <taxon>Burkholderiales</taxon>
        <taxon>Burkholderiaceae</taxon>
        <taxon>Paraburkholderia</taxon>
    </lineage>
</organism>
<name>A0A1N7SW25_9BURK</name>
<evidence type="ECO:0000313" key="3">
    <source>
        <dbReference type="Proteomes" id="UP000195569"/>
    </source>
</evidence>
<gene>
    <name evidence="2" type="ORF">BN2476_1240020</name>
</gene>